<sequence length="104" mass="11095">MYSEDPAAAFDSGLVNVVNNFQELHVSTIVPPHYAGHLKLHLEGPDGKLLPSDAAVDISMLWCVPHSHPHYLKAVTLLGAVHAVPALQSVHMPLGNFTLLGAGE</sequence>
<dbReference type="EMBL" id="CP017707">
    <property type="protein sequence ID" value="AOZ51363.1"/>
    <property type="molecule type" value="Genomic_DNA"/>
</dbReference>
<gene>
    <name evidence="1" type="ORF">BKX93_16030</name>
</gene>
<organism evidence="1 2">
    <name type="scientific">Chromobacterium vaccinii</name>
    <dbReference type="NCBI Taxonomy" id="1108595"/>
    <lineage>
        <taxon>Bacteria</taxon>
        <taxon>Pseudomonadati</taxon>
        <taxon>Pseudomonadota</taxon>
        <taxon>Betaproteobacteria</taxon>
        <taxon>Neisseriales</taxon>
        <taxon>Chromobacteriaceae</taxon>
        <taxon>Chromobacterium</taxon>
    </lineage>
</organism>
<proteinExistence type="predicted"/>
<dbReference type="AlphaFoldDB" id="A0A1D9LJH7"/>
<dbReference type="KEGG" id="cvc:BKX93_16030"/>
<evidence type="ECO:0000313" key="2">
    <source>
        <dbReference type="Proteomes" id="UP000178776"/>
    </source>
</evidence>
<protein>
    <submittedName>
        <fullName evidence="1">Uncharacterized protein</fullName>
    </submittedName>
</protein>
<name>A0A1D9LJH7_9NEIS</name>
<accession>A0A1D9LJH7</accession>
<evidence type="ECO:0000313" key="1">
    <source>
        <dbReference type="EMBL" id="AOZ51363.1"/>
    </source>
</evidence>
<dbReference type="Proteomes" id="UP000178776">
    <property type="component" value="Chromosome"/>
</dbReference>
<reference evidence="1 2" key="1">
    <citation type="submission" date="2016-10" db="EMBL/GenBank/DDBJ databases">
        <title>Chromobacterium muskegensis sp. nov., an insecticidal bacterium isolated from Sphagnum bogs.</title>
        <authorList>
            <person name="Sparks M.E."/>
            <person name="Blackburn M.B."/>
            <person name="Gundersen-Rindal D.E."/>
            <person name="Mitchell A."/>
            <person name="Farrar R."/>
            <person name="Kuhar D."/>
        </authorList>
    </citation>
    <scope>NUCLEOTIDE SEQUENCE [LARGE SCALE GENOMIC DNA]</scope>
    <source>
        <strain evidence="1 2">21-1</strain>
    </source>
</reference>